<gene>
    <name evidence="1" type="ORF">HHI_15179</name>
</gene>
<organism evidence="1 2">
    <name type="scientific">Hyphomonas hirschiana VP5</name>
    <dbReference type="NCBI Taxonomy" id="1280951"/>
    <lineage>
        <taxon>Bacteria</taxon>
        <taxon>Pseudomonadati</taxon>
        <taxon>Pseudomonadota</taxon>
        <taxon>Alphaproteobacteria</taxon>
        <taxon>Hyphomonadales</taxon>
        <taxon>Hyphomonadaceae</taxon>
        <taxon>Hyphomonas</taxon>
    </lineage>
</organism>
<dbReference type="OrthoDB" id="7617491at2"/>
<keyword evidence="2" id="KW-1185">Reference proteome</keyword>
<reference evidence="1 2" key="1">
    <citation type="submission" date="2013-04" db="EMBL/GenBank/DDBJ databases">
        <title>Hyphomonas hirschiana VP5 Genome Sequencing.</title>
        <authorList>
            <person name="Lai Q."/>
            <person name="Shao Z."/>
        </authorList>
    </citation>
    <scope>NUCLEOTIDE SEQUENCE [LARGE SCALE GENOMIC DNA]</scope>
    <source>
        <strain evidence="1 2">VP5</strain>
    </source>
</reference>
<evidence type="ECO:0000313" key="1">
    <source>
        <dbReference type="EMBL" id="KCZ88256.1"/>
    </source>
</evidence>
<dbReference type="Proteomes" id="UP000025061">
    <property type="component" value="Unassembled WGS sequence"/>
</dbReference>
<name>A0A059FCI4_9PROT</name>
<dbReference type="EMBL" id="ARYI01000016">
    <property type="protein sequence ID" value="KCZ88256.1"/>
    <property type="molecule type" value="Genomic_DNA"/>
</dbReference>
<dbReference type="PATRIC" id="fig|1280951.3.peg.3064"/>
<dbReference type="AlphaFoldDB" id="A0A059FCI4"/>
<proteinExistence type="predicted"/>
<comment type="caution">
    <text evidence="1">The sequence shown here is derived from an EMBL/GenBank/DDBJ whole genome shotgun (WGS) entry which is preliminary data.</text>
</comment>
<protein>
    <submittedName>
        <fullName evidence="1">Uncharacterized protein</fullName>
    </submittedName>
</protein>
<sequence length="242" mass="25722">MNKFVLMGMGAAVLIAGGVAAWMITSKPEPEPIPLDPYDYALVESWDAKPTEQPAAVWEDGWAIDVVQLTADTRRNPEDFVAALSSIGPVYAPKLRALDFAEDAASALQEYLETSNNGRAFVIATNQPLPASAVPVINADAMVRARFGGVLLLEDQETAFAPGVNPASVCSDRFGAGEVCAAPVAIKRTDGEWVIDEEGPAGEAVLDGFAEWLDGSAPKLAEPLGDLEEVEIIDIRRPGQTD</sequence>
<accession>A0A059FCI4</accession>
<dbReference type="RefSeq" id="WP_011646991.1">
    <property type="nucleotide sequence ID" value="NZ_ARYI01000016.1"/>
</dbReference>
<evidence type="ECO:0000313" key="2">
    <source>
        <dbReference type="Proteomes" id="UP000025061"/>
    </source>
</evidence>